<keyword evidence="4" id="KW-1185">Reference proteome</keyword>
<dbReference type="PANTHER" id="PTHR42928">
    <property type="entry name" value="TRICARBOXYLATE-BINDING PROTEIN"/>
    <property type="match status" value="1"/>
</dbReference>
<dbReference type="SUPFAM" id="SSF53850">
    <property type="entry name" value="Periplasmic binding protein-like II"/>
    <property type="match status" value="1"/>
</dbReference>
<dbReference type="PROSITE" id="PS51257">
    <property type="entry name" value="PROKAR_LIPOPROTEIN"/>
    <property type="match status" value="1"/>
</dbReference>
<dbReference type="InterPro" id="IPR005064">
    <property type="entry name" value="BUG"/>
</dbReference>
<dbReference type="EMBL" id="JAUSUQ010000002">
    <property type="protein sequence ID" value="MDQ0337960.1"/>
    <property type="molecule type" value="Genomic_DNA"/>
</dbReference>
<dbReference type="Pfam" id="PF03401">
    <property type="entry name" value="TctC"/>
    <property type="match status" value="1"/>
</dbReference>
<dbReference type="PANTHER" id="PTHR42928:SF5">
    <property type="entry name" value="BLR1237 PROTEIN"/>
    <property type="match status" value="1"/>
</dbReference>
<dbReference type="RefSeq" id="WP_307335534.1">
    <property type="nucleotide sequence ID" value="NZ_JAUSUQ010000002.1"/>
</dbReference>
<feature type="signal peptide" evidence="2">
    <location>
        <begin position="1"/>
        <end position="20"/>
    </location>
</feature>
<dbReference type="Gene3D" id="3.40.190.150">
    <property type="entry name" value="Bordetella uptake gene, domain 1"/>
    <property type="match status" value="1"/>
</dbReference>
<organism evidence="3 4">
    <name type="scientific">Caldalkalibacillus uzonensis</name>
    <dbReference type="NCBI Taxonomy" id="353224"/>
    <lineage>
        <taxon>Bacteria</taxon>
        <taxon>Bacillati</taxon>
        <taxon>Bacillota</taxon>
        <taxon>Bacilli</taxon>
        <taxon>Bacillales</taxon>
        <taxon>Bacillaceae</taxon>
        <taxon>Caldalkalibacillus</taxon>
    </lineage>
</organism>
<accession>A0ABU0CNG8</accession>
<name>A0ABU0CNG8_9BACI</name>
<evidence type="ECO:0000256" key="2">
    <source>
        <dbReference type="SAM" id="SignalP"/>
    </source>
</evidence>
<dbReference type="Gene3D" id="3.40.190.10">
    <property type="entry name" value="Periplasmic binding protein-like II"/>
    <property type="match status" value="1"/>
</dbReference>
<proteinExistence type="inferred from homology"/>
<dbReference type="PIRSF" id="PIRSF017082">
    <property type="entry name" value="YflP"/>
    <property type="match status" value="1"/>
</dbReference>
<comment type="caution">
    <text evidence="3">The sequence shown here is derived from an EMBL/GenBank/DDBJ whole genome shotgun (WGS) entry which is preliminary data.</text>
</comment>
<evidence type="ECO:0000256" key="1">
    <source>
        <dbReference type="ARBA" id="ARBA00006987"/>
    </source>
</evidence>
<dbReference type="CDD" id="cd07012">
    <property type="entry name" value="PBP2_Bug_TTT"/>
    <property type="match status" value="1"/>
</dbReference>
<dbReference type="InterPro" id="IPR042100">
    <property type="entry name" value="Bug_dom1"/>
</dbReference>
<evidence type="ECO:0000313" key="4">
    <source>
        <dbReference type="Proteomes" id="UP001232445"/>
    </source>
</evidence>
<dbReference type="Proteomes" id="UP001232445">
    <property type="component" value="Unassembled WGS sequence"/>
</dbReference>
<keyword evidence="3" id="KW-0675">Receptor</keyword>
<evidence type="ECO:0000313" key="3">
    <source>
        <dbReference type="EMBL" id="MDQ0337960.1"/>
    </source>
</evidence>
<protein>
    <submittedName>
        <fullName evidence="3">Tripartite-type tricarboxylate transporter receptor subunit TctC</fullName>
    </submittedName>
</protein>
<keyword evidence="2" id="KW-0732">Signal</keyword>
<reference evidence="3 4" key="1">
    <citation type="submission" date="2023-07" db="EMBL/GenBank/DDBJ databases">
        <title>Genomic Encyclopedia of Type Strains, Phase IV (KMG-IV): sequencing the most valuable type-strain genomes for metagenomic binning, comparative biology and taxonomic classification.</title>
        <authorList>
            <person name="Goeker M."/>
        </authorList>
    </citation>
    <scope>NUCLEOTIDE SEQUENCE [LARGE SCALE GENOMIC DNA]</scope>
    <source>
        <strain evidence="3 4">DSM 17740</strain>
    </source>
</reference>
<sequence>MKKCSVLLSITLMMALFLSACSSSTSVEDYPNRNIITINPFSAGGTTDVNLRLIESLWTDYFETNMVIEYKTGAGGEVGFTELAKAKPDGYTIGAINTPHIILQPLGRPTEFDTDSFDILVRLVSDPQVLAVRADSEFDRLDQFIDHLKQNPRSLTVGMTGTLTGDHLTTLMFMDRAGVEVNPTPFQGAADQVAALLGGHVDAIMGNVGDVAKEPQQFKVLAVATEERHEWLPDAPTFKEQGIDLVAAIDRGLAMPKGSPREAYEKLYEALEKITDLPEYLEGMENAGLPPAFLSGDEWAKLIEEQKQEAESILEQFNEIN</sequence>
<feature type="chain" id="PRO_5045842264" evidence="2">
    <location>
        <begin position="21"/>
        <end position="321"/>
    </location>
</feature>
<comment type="similarity">
    <text evidence="1">Belongs to the UPF0065 (bug) family.</text>
</comment>
<gene>
    <name evidence="3" type="ORF">J2S00_000743</name>
</gene>